<feature type="coiled-coil region" evidence="1">
    <location>
        <begin position="271"/>
        <end position="298"/>
    </location>
</feature>
<organism evidence="4 5">
    <name type="scientific">Eimeria maxima</name>
    <name type="common">Coccidian parasite</name>
    <dbReference type="NCBI Taxonomy" id="5804"/>
    <lineage>
        <taxon>Eukaryota</taxon>
        <taxon>Sar</taxon>
        <taxon>Alveolata</taxon>
        <taxon>Apicomplexa</taxon>
        <taxon>Conoidasida</taxon>
        <taxon>Coccidia</taxon>
        <taxon>Eucoccidiorida</taxon>
        <taxon>Eimeriorina</taxon>
        <taxon>Eimeriidae</taxon>
        <taxon>Eimeria</taxon>
    </lineage>
</organism>
<evidence type="ECO:0000256" key="1">
    <source>
        <dbReference type="SAM" id="Coils"/>
    </source>
</evidence>
<dbReference type="OMA" id="HMTANER"/>
<dbReference type="GeneID" id="25336023"/>
<feature type="transmembrane region" description="Helical" evidence="3">
    <location>
        <begin position="48"/>
        <end position="69"/>
    </location>
</feature>
<evidence type="ECO:0000256" key="3">
    <source>
        <dbReference type="SAM" id="Phobius"/>
    </source>
</evidence>
<gene>
    <name evidence="4" type="ORF">EMWEY_00020370</name>
</gene>
<protein>
    <submittedName>
        <fullName evidence="4">Uncharacterized protein</fullName>
    </submittedName>
</protein>
<keyword evidence="3" id="KW-0812">Transmembrane</keyword>
<dbReference type="Proteomes" id="UP000030763">
    <property type="component" value="Unassembled WGS sequence"/>
</dbReference>
<keyword evidence="1" id="KW-0175">Coiled coil</keyword>
<reference evidence="4" key="1">
    <citation type="submission" date="2013-10" db="EMBL/GenBank/DDBJ databases">
        <title>Genomic analysis of the causative agents of coccidiosis in chickens.</title>
        <authorList>
            <person name="Reid A.J."/>
            <person name="Blake D."/>
            <person name="Billington K."/>
            <person name="Browne H."/>
            <person name="Dunn M."/>
            <person name="Hung S."/>
            <person name="Kawahara F."/>
            <person name="Miranda-Saavedra D."/>
            <person name="Mourier T."/>
            <person name="Nagra H."/>
            <person name="Otto T.D."/>
            <person name="Rawlings N."/>
            <person name="Sanchez A."/>
            <person name="Sanders M."/>
            <person name="Subramaniam C."/>
            <person name="Tay Y."/>
            <person name="Dear P."/>
            <person name="Doerig C."/>
            <person name="Gruber A."/>
            <person name="Parkinson J."/>
            <person name="Shirley M."/>
            <person name="Wan K.L."/>
            <person name="Berriman M."/>
            <person name="Tomley F."/>
            <person name="Pain A."/>
        </authorList>
    </citation>
    <scope>NUCLEOTIDE SEQUENCE [LARGE SCALE GENOMIC DNA]</scope>
    <source>
        <strain evidence="4">Weybridge</strain>
    </source>
</reference>
<dbReference type="RefSeq" id="XP_013335836.1">
    <property type="nucleotide sequence ID" value="XM_013480382.1"/>
</dbReference>
<reference evidence="4" key="2">
    <citation type="submission" date="2013-10" db="EMBL/GenBank/DDBJ databases">
        <authorList>
            <person name="Aslett M."/>
        </authorList>
    </citation>
    <scope>NUCLEOTIDE SEQUENCE [LARGE SCALE GENOMIC DNA]</scope>
    <source>
        <strain evidence="4">Weybridge</strain>
    </source>
</reference>
<keyword evidence="3" id="KW-0472">Membrane</keyword>
<keyword evidence="5" id="KW-1185">Reference proteome</keyword>
<accession>U6M7Z4</accession>
<dbReference type="OrthoDB" id="348353at2759"/>
<evidence type="ECO:0000256" key="2">
    <source>
        <dbReference type="SAM" id="MobiDB-lite"/>
    </source>
</evidence>
<evidence type="ECO:0000313" key="5">
    <source>
        <dbReference type="Proteomes" id="UP000030763"/>
    </source>
</evidence>
<dbReference type="VEuPathDB" id="ToxoDB:EMWEY_00020370"/>
<dbReference type="AlphaFoldDB" id="U6M7Z4"/>
<evidence type="ECO:0000313" key="4">
    <source>
        <dbReference type="EMBL" id="CDJ59188.1"/>
    </source>
</evidence>
<dbReference type="EMBL" id="HG720165">
    <property type="protein sequence ID" value="CDJ59188.1"/>
    <property type="molecule type" value="Genomic_DNA"/>
</dbReference>
<sequence>MNAEFVSQSDSLHIGDDSGEDGIIENGLFYSIFRNSNILSGDSGNSSFAYKAAFLSLIVAIFSVTHIFWCLRELSSPQTGAGGSYKRMLALAEVGSLKKCIDGDSTRVAGAPPISPLHTGSTRSEESSGRNTFAVDGTNINEGYRQDHQPLHTVQAWWQRSRRPEKPTLFLVIDALENVPDDTEYMRLQQSLILPSSGTKNLTVEEKNLIKEANDKLAYMLKERSRLANSLRRKLEKRERLIAYELDLTNRKVRPVGVLGRLRKLIIPALLYAVRRRVETLTTEIRKVEENLKIYRSALKGMLSRRQQMALSLRLLARSRQNTGAMTIKEANALSAAKLIMHGHRRRNYVPTFSEGLEILKMGSELSEALHDAELLLSKLLRRVASNSGSGDCPSCKILKTHMMKCTDLQREAELYALQLRSVLKTFPPDKCREVAKNVEGGSLQLRRKMEMALQLIHD</sequence>
<keyword evidence="3" id="KW-1133">Transmembrane helix</keyword>
<proteinExistence type="predicted"/>
<name>U6M7Z4_EIMMA</name>
<feature type="region of interest" description="Disordered" evidence="2">
    <location>
        <begin position="109"/>
        <end position="131"/>
    </location>
</feature>